<keyword evidence="5 7" id="KW-1133">Transmembrane helix</keyword>
<evidence type="ECO:0000256" key="3">
    <source>
        <dbReference type="ARBA" id="ARBA00022475"/>
    </source>
</evidence>
<organism evidence="9 10">
    <name type="scientific">Ensifer canadensis</name>
    <dbReference type="NCBI Taxonomy" id="555315"/>
    <lineage>
        <taxon>Bacteria</taxon>
        <taxon>Pseudomonadati</taxon>
        <taxon>Pseudomonadota</taxon>
        <taxon>Alphaproteobacteria</taxon>
        <taxon>Hyphomicrobiales</taxon>
        <taxon>Rhizobiaceae</taxon>
        <taxon>Sinorhizobium/Ensifer group</taxon>
        <taxon>Ensifer</taxon>
    </lineage>
</organism>
<keyword evidence="4 7" id="KW-0812">Transmembrane</keyword>
<dbReference type="PROSITE" id="PS50928">
    <property type="entry name" value="ABC_TM1"/>
    <property type="match status" value="1"/>
</dbReference>
<keyword evidence="6 7" id="KW-0472">Membrane</keyword>
<evidence type="ECO:0000313" key="10">
    <source>
        <dbReference type="Proteomes" id="UP000744980"/>
    </source>
</evidence>
<dbReference type="CDD" id="cd06261">
    <property type="entry name" value="TM_PBP2"/>
    <property type="match status" value="1"/>
</dbReference>
<keyword evidence="3" id="KW-1003">Cell membrane</keyword>
<evidence type="ECO:0000256" key="5">
    <source>
        <dbReference type="ARBA" id="ARBA00022989"/>
    </source>
</evidence>
<dbReference type="AlphaFoldDB" id="A0AAW4FVD1"/>
<evidence type="ECO:0000256" key="6">
    <source>
        <dbReference type="ARBA" id="ARBA00023136"/>
    </source>
</evidence>
<dbReference type="GO" id="GO:0005886">
    <property type="term" value="C:plasma membrane"/>
    <property type="evidence" value="ECO:0007669"/>
    <property type="project" value="UniProtKB-SubCell"/>
</dbReference>
<dbReference type="InterPro" id="IPR045621">
    <property type="entry name" value="BPD_transp_1_N"/>
</dbReference>
<evidence type="ECO:0000313" key="9">
    <source>
        <dbReference type="EMBL" id="MBM3095203.1"/>
    </source>
</evidence>
<feature type="transmembrane region" description="Helical" evidence="7">
    <location>
        <begin position="12"/>
        <end position="30"/>
    </location>
</feature>
<evidence type="ECO:0000256" key="7">
    <source>
        <dbReference type="RuleBase" id="RU363032"/>
    </source>
</evidence>
<feature type="transmembrane region" description="Helical" evidence="7">
    <location>
        <begin position="175"/>
        <end position="199"/>
    </location>
</feature>
<dbReference type="PANTHER" id="PTHR43163:SF6">
    <property type="entry name" value="DIPEPTIDE TRANSPORT SYSTEM PERMEASE PROTEIN DPPB-RELATED"/>
    <property type="match status" value="1"/>
</dbReference>
<dbReference type="GO" id="GO:0071916">
    <property type="term" value="F:dipeptide transmembrane transporter activity"/>
    <property type="evidence" value="ECO:0007669"/>
    <property type="project" value="TreeGrafter"/>
</dbReference>
<feature type="transmembrane region" description="Helical" evidence="7">
    <location>
        <begin position="282"/>
        <end position="308"/>
    </location>
</feature>
<dbReference type="Pfam" id="PF19300">
    <property type="entry name" value="BPD_transp_1_N"/>
    <property type="match status" value="1"/>
</dbReference>
<name>A0AAW4FVD1_9HYPH</name>
<dbReference type="SUPFAM" id="SSF161098">
    <property type="entry name" value="MetI-like"/>
    <property type="match status" value="1"/>
</dbReference>
<dbReference type="Pfam" id="PF00528">
    <property type="entry name" value="BPD_transp_1"/>
    <property type="match status" value="1"/>
</dbReference>
<feature type="transmembrane region" description="Helical" evidence="7">
    <location>
        <begin position="99"/>
        <end position="122"/>
    </location>
</feature>
<sequence length="318" mass="33468">MLKMLVGRLGSGAVTLMLVSLIIYLATIALPGDAAVAVLGKTATPESLAAFRAEHHLDQPAALRYLAWIGDLATGDFGVSVVSGEPAGDLMVSRGLRTLTLMAFAVVIGFPLGTAIGVFAAVRRNSPADHAISLTMLVITGIPEFALAVLTVLVLSTTVFQLFPAVSIYNADQSIFAQFDMLVLPILTLVLTILPYIALTIRASMIEILDSDFVAMARLKGVPEGRVVLRHALANAAGPLIQVFAVTLVYMAGGAIIVETVFQFPGLGSALVEAVRNRDLVVVQATTLVLAIIYIGVNILADLVVVALTPRLRTKVTA</sequence>
<keyword evidence="2 7" id="KW-0813">Transport</keyword>
<evidence type="ECO:0000256" key="4">
    <source>
        <dbReference type="ARBA" id="ARBA00022692"/>
    </source>
</evidence>
<evidence type="ECO:0000259" key="8">
    <source>
        <dbReference type="PROSITE" id="PS50928"/>
    </source>
</evidence>
<proteinExistence type="inferred from homology"/>
<dbReference type="EMBL" id="WXFA01000040">
    <property type="protein sequence ID" value="MBM3095203.1"/>
    <property type="molecule type" value="Genomic_DNA"/>
</dbReference>
<feature type="transmembrane region" description="Helical" evidence="7">
    <location>
        <begin position="240"/>
        <end position="262"/>
    </location>
</feature>
<dbReference type="Proteomes" id="UP000744980">
    <property type="component" value="Unassembled WGS sequence"/>
</dbReference>
<feature type="transmembrane region" description="Helical" evidence="7">
    <location>
        <begin position="134"/>
        <end position="155"/>
    </location>
</feature>
<evidence type="ECO:0000256" key="1">
    <source>
        <dbReference type="ARBA" id="ARBA00004651"/>
    </source>
</evidence>
<dbReference type="InterPro" id="IPR000515">
    <property type="entry name" value="MetI-like"/>
</dbReference>
<comment type="subcellular location">
    <subcellularLocation>
        <location evidence="1 7">Cell membrane</location>
        <topology evidence="1 7">Multi-pass membrane protein</topology>
    </subcellularLocation>
</comment>
<feature type="domain" description="ABC transmembrane type-1" evidence="8">
    <location>
        <begin position="95"/>
        <end position="301"/>
    </location>
</feature>
<protein>
    <submittedName>
        <fullName evidence="9">ABC transporter permease subunit</fullName>
    </submittedName>
</protein>
<dbReference type="InterPro" id="IPR035906">
    <property type="entry name" value="MetI-like_sf"/>
</dbReference>
<dbReference type="Gene3D" id="1.10.3720.10">
    <property type="entry name" value="MetI-like"/>
    <property type="match status" value="1"/>
</dbReference>
<accession>A0AAW4FVD1</accession>
<dbReference type="RefSeq" id="WP_057207862.1">
    <property type="nucleotide sequence ID" value="NZ_CP083373.1"/>
</dbReference>
<dbReference type="PANTHER" id="PTHR43163">
    <property type="entry name" value="DIPEPTIDE TRANSPORT SYSTEM PERMEASE PROTEIN DPPB-RELATED"/>
    <property type="match status" value="1"/>
</dbReference>
<comment type="similarity">
    <text evidence="7">Belongs to the binding-protein-dependent transport system permease family.</text>
</comment>
<comment type="caution">
    <text evidence="9">The sequence shown here is derived from an EMBL/GenBank/DDBJ whole genome shotgun (WGS) entry which is preliminary data.</text>
</comment>
<reference evidence="9 10" key="1">
    <citation type="submission" date="2020-01" db="EMBL/GenBank/DDBJ databases">
        <title>Draft genome assembly of Ensifer adhaerens T173.</title>
        <authorList>
            <person name="Craig J.E."/>
            <person name="Stinchcombe J.R."/>
        </authorList>
    </citation>
    <scope>NUCLEOTIDE SEQUENCE [LARGE SCALE GENOMIC DNA]</scope>
    <source>
        <strain evidence="9 10">T173</strain>
    </source>
</reference>
<gene>
    <name evidence="9" type="ORF">GFB56_31245</name>
</gene>
<keyword evidence="10" id="KW-1185">Reference proteome</keyword>
<evidence type="ECO:0000256" key="2">
    <source>
        <dbReference type="ARBA" id="ARBA00022448"/>
    </source>
</evidence>